<keyword evidence="8" id="KW-1185">Reference proteome</keyword>
<sequence length="144" mass="15250">MMADALLALTAGVVAGLAAVTSLSMSGQTSTDRETGVLFLVTAAIAVFTVSFANHVVLTLWARASVGKRLAGLRLVRVADCAAPRFGQALGHWVRGLFTIVLIPLLALVEGGEPGRWNPKLRVVRRRDLACRSARPYGAGRPCL</sequence>
<evidence type="ECO:0000256" key="5">
    <source>
        <dbReference type="SAM" id="Phobius"/>
    </source>
</evidence>
<name>A0A1G8J3D7_9ACTN</name>
<evidence type="ECO:0000313" key="7">
    <source>
        <dbReference type="EMBL" id="SDI25180.1"/>
    </source>
</evidence>
<reference evidence="7 8" key="1">
    <citation type="submission" date="2016-10" db="EMBL/GenBank/DDBJ databases">
        <authorList>
            <person name="de Groot N.N."/>
        </authorList>
    </citation>
    <scope>NUCLEOTIDE SEQUENCE [LARGE SCALE GENOMIC DNA]</scope>
    <source>
        <strain evidence="7 8">CPCC 201354</strain>
    </source>
</reference>
<feature type="domain" description="RDD" evidence="6">
    <location>
        <begin position="2"/>
        <end position="104"/>
    </location>
</feature>
<evidence type="ECO:0000256" key="3">
    <source>
        <dbReference type="ARBA" id="ARBA00022989"/>
    </source>
</evidence>
<dbReference type="Pfam" id="PF06271">
    <property type="entry name" value="RDD"/>
    <property type="match status" value="1"/>
</dbReference>
<accession>A0A1G8J3D7</accession>
<dbReference type="InterPro" id="IPR010432">
    <property type="entry name" value="RDD"/>
</dbReference>
<protein>
    <submittedName>
        <fullName evidence="7">RDD family protein</fullName>
    </submittedName>
</protein>
<dbReference type="Proteomes" id="UP000198923">
    <property type="component" value="Unassembled WGS sequence"/>
</dbReference>
<keyword evidence="3 5" id="KW-1133">Transmembrane helix</keyword>
<evidence type="ECO:0000256" key="2">
    <source>
        <dbReference type="ARBA" id="ARBA00022692"/>
    </source>
</evidence>
<dbReference type="AlphaFoldDB" id="A0A1G8J3D7"/>
<dbReference type="EMBL" id="FNCN01000040">
    <property type="protein sequence ID" value="SDI25180.1"/>
    <property type="molecule type" value="Genomic_DNA"/>
</dbReference>
<comment type="subcellular location">
    <subcellularLocation>
        <location evidence="1">Membrane</location>
        <topology evidence="1">Multi-pass membrane protein</topology>
    </subcellularLocation>
</comment>
<organism evidence="7 8">
    <name type="scientific">Sinosporangium album</name>
    <dbReference type="NCBI Taxonomy" id="504805"/>
    <lineage>
        <taxon>Bacteria</taxon>
        <taxon>Bacillati</taxon>
        <taxon>Actinomycetota</taxon>
        <taxon>Actinomycetes</taxon>
        <taxon>Streptosporangiales</taxon>
        <taxon>Streptosporangiaceae</taxon>
        <taxon>Sinosporangium</taxon>
    </lineage>
</organism>
<feature type="transmembrane region" description="Helical" evidence="5">
    <location>
        <begin position="36"/>
        <end position="61"/>
    </location>
</feature>
<keyword evidence="4 5" id="KW-0472">Membrane</keyword>
<evidence type="ECO:0000256" key="1">
    <source>
        <dbReference type="ARBA" id="ARBA00004141"/>
    </source>
</evidence>
<keyword evidence="2 5" id="KW-0812">Transmembrane</keyword>
<evidence type="ECO:0000313" key="8">
    <source>
        <dbReference type="Proteomes" id="UP000198923"/>
    </source>
</evidence>
<evidence type="ECO:0000256" key="4">
    <source>
        <dbReference type="ARBA" id="ARBA00023136"/>
    </source>
</evidence>
<gene>
    <name evidence="7" type="ORF">SAMN05421505_14051</name>
</gene>
<proteinExistence type="predicted"/>
<evidence type="ECO:0000259" key="6">
    <source>
        <dbReference type="Pfam" id="PF06271"/>
    </source>
</evidence>
<dbReference type="GO" id="GO:0016020">
    <property type="term" value="C:membrane"/>
    <property type="evidence" value="ECO:0007669"/>
    <property type="project" value="UniProtKB-SubCell"/>
</dbReference>